<comment type="caution">
    <text evidence="3">The sequence shown here is derived from an EMBL/GenBank/DDBJ whole genome shotgun (WGS) entry which is preliminary data.</text>
</comment>
<dbReference type="Pfam" id="PF05065">
    <property type="entry name" value="Phage_capsid"/>
    <property type="match status" value="1"/>
</dbReference>
<dbReference type="Proteomes" id="UP000245639">
    <property type="component" value="Unassembled WGS sequence"/>
</dbReference>
<proteinExistence type="predicted"/>
<dbReference type="EMBL" id="QEKW01000007">
    <property type="protein sequence ID" value="PVZ09059.1"/>
    <property type="molecule type" value="Genomic_DNA"/>
</dbReference>
<dbReference type="NCBIfam" id="TIGR01554">
    <property type="entry name" value="major_cap_HK97"/>
    <property type="match status" value="1"/>
</dbReference>
<dbReference type="InterPro" id="IPR054612">
    <property type="entry name" value="Phage_capsid-like_C"/>
</dbReference>
<comment type="subcellular location">
    <subcellularLocation>
        <location evidence="1">Virion</location>
    </subcellularLocation>
</comment>
<dbReference type="Gene3D" id="3.30.2400.10">
    <property type="entry name" value="Major capsid protein gp5"/>
    <property type="match status" value="1"/>
</dbReference>
<evidence type="ECO:0000313" key="4">
    <source>
        <dbReference type="Proteomes" id="UP000245639"/>
    </source>
</evidence>
<gene>
    <name evidence="3" type="ORF">C8D89_107223</name>
</gene>
<protein>
    <submittedName>
        <fullName evidence="3">HK97 family phage major capsid protein</fullName>
    </submittedName>
</protein>
<dbReference type="SUPFAM" id="SSF56563">
    <property type="entry name" value="Major capsid protein gp5"/>
    <property type="match status" value="1"/>
</dbReference>
<keyword evidence="4" id="KW-1185">Reference proteome</keyword>
<evidence type="ECO:0000259" key="2">
    <source>
        <dbReference type="Pfam" id="PF05065"/>
    </source>
</evidence>
<evidence type="ECO:0000313" key="3">
    <source>
        <dbReference type="EMBL" id="PVZ09059.1"/>
    </source>
</evidence>
<name>A0A2U1FA90_9PSEU</name>
<dbReference type="InterPro" id="IPR024455">
    <property type="entry name" value="Phage_capsid"/>
</dbReference>
<feature type="domain" description="Phage capsid-like C-terminal" evidence="2">
    <location>
        <begin position="12"/>
        <end position="268"/>
    </location>
</feature>
<evidence type="ECO:0000256" key="1">
    <source>
        <dbReference type="ARBA" id="ARBA00004328"/>
    </source>
</evidence>
<organism evidence="3 4">
    <name type="scientific">Actinomycetospora cinnamomea</name>
    <dbReference type="NCBI Taxonomy" id="663609"/>
    <lineage>
        <taxon>Bacteria</taxon>
        <taxon>Bacillati</taxon>
        <taxon>Actinomycetota</taxon>
        <taxon>Actinomycetes</taxon>
        <taxon>Pseudonocardiales</taxon>
        <taxon>Pseudonocardiaceae</taxon>
        <taxon>Actinomycetospora</taxon>
    </lineage>
</organism>
<dbReference type="RefSeq" id="WP_165825729.1">
    <property type="nucleotide sequence ID" value="NZ_QEKW01000007.1"/>
</dbReference>
<accession>A0A2U1FA90</accession>
<sequence length="281" mass="29425">MPPMLTTTNGTGAILPADVRELIILPLREQSVAMQCATVITTGAHEVHFPRQTSEIEAQWAEEGAELAVDDISFDEVTVRPSKVGAITSASNELIADSSPEAAALVGDSIAAALVNAVDKAFFGALPAPAPSGLGALADDDVILIGTDHSGLDPFAKAVSDAAQVGATLTSWVMNPATALTYALLREGEGSERTLLGVDPAMPTRRLIEGRPILETRHVPEGLVWGVPEARAYVVLREDVQVDTSRDAAFSRDVTLLRGTLRIGFALDTAPGLVKIADISG</sequence>
<reference evidence="3 4" key="1">
    <citation type="submission" date="2018-04" db="EMBL/GenBank/DDBJ databases">
        <title>Genomic Encyclopedia of Type Strains, Phase IV (KMG-IV): sequencing the most valuable type-strain genomes for metagenomic binning, comparative biology and taxonomic classification.</title>
        <authorList>
            <person name="Goeker M."/>
        </authorList>
    </citation>
    <scope>NUCLEOTIDE SEQUENCE [LARGE SCALE GENOMIC DNA]</scope>
    <source>
        <strain evidence="3 4">DSM 45771</strain>
    </source>
</reference>
<dbReference type="AlphaFoldDB" id="A0A2U1FA90"/>
<dbReference type="Gene3D" id="3.30.2320.10">
    <property type="entry name" value="hypothetical protein PF0899 domain"/>
    <property type="match status" value="1"/>
</dbReference>